<dbReference type="PANTHER" id="PTHR23336:SF44">
    <property type="entry name" value="PROTEIN MICRORCHIDIA 6"/>
    <property type="match status" value="1"/>
</dbReference>
<feature type="region of interest" description="Disordered" evidence="11">
    <location>
        <begin position="846"/>
        <end position="916"/>
    </location>
</feature>
<feature type="region of interest" description="Disordered" evidence="11">
    <location>
        <begin position="166"/>
        <end position="197"/>
    </location>
</feature>
<sequence>MLGIEERVCRFISSTEDPLTRLDRLGASPMNLCEKRIPKRNTWDAKQKLGTESAILRASSWISGIYFYSVRICFESARNEVVKRTENPNRRKPISEVFVAPRQWKYFSAYNGVRVPAMTSTNFSLSSNNSDGELHVKAVKLEQNLVGRSLQQNVYSNFDLTSRQESNSHIRRLETEENRRSDVLSTPHSGATISNHEQSPIVDSSLCSTSSICPAPLCRQFWRAGNYDDGLNSKPTCQNGTTYLRIHPKFLHSNATSHKWAFGAMAELLDNSVDEIQNGATFVIVDKTSNPRDGTPALLVQDNGGGMDPDAMRRCISFGFSDKKSKTAIGQCKNEYVVFILLCLMVRMTCSLSDGNGFKTSTMRLGADVVVFSRQTRDRKLTQSVGLLSYTFLMQTRQDRIVVPMVDYQLNTETGTWNSLHHEEHLKTNLSILLQWSPFTTEAELLKQCDDIGPQGTKIIIYNLWHNDDGKVELDFESDSEDICISRRGNDTSKTGRNAANEQHLANRLHHSLRAYLSVLYLRIPEEFSILLRGRVVERHNIANDLKFPEFILYRPQNVEGSVITTIGFLKEAPEVNIHGFNVYHKNRLILPFWHVVTYSDSRGRGVVGVLEANFIEPTHNKQEFEKTPVFQKLETRLKEMTLEYWDYHCGLLGYQVKKKPQPAMSHHASSDSKRGHSIFQPVVLGRDSGAFGAKVSIGAGAIHHGINGSSNNVATKSGISKPFFRRNAQGGPLTVKRKSRDHFVDPEKVKRMNTGSRTTDTAHGGNIQHAVKPGHQLENQEAVNIIQENKRLHVHSEFHICPNPFTIFSLDARNTRRHRKNSISSGGLENKVDVVPFLKILGYRYDLDPPPEGREGNVPLEGNVTRNDQSLPPEGSVNRYGQDARDPPPERREGNVNRNGQNRQPELDENVNRIG</sequence>
<comment type="caution">
    <text evidence="13">The sequence shown here is derived from an EMBL/GenBank/DDBJ whole genome shotgun (WGS) entry which is preliminary data.</text>
</comment>
<dbReference type="InterPro" id="IPR036890">
    <property type="entry name" value="HATPase_C_sf"/>
</dbReference>
<feature type="compositionally biased region" description="Basic and acidic residues" evidence="11">
    <location>
        <begin position="883"/>
        <end position="896"/>
    </location>
</feature>
<keyword evidence="14" id="KW-1185">Reference proteome</keyword>
<evidence type="ECO:0000256" key="1">
    <source>
        <dbReference type="ARBA" id="ARBA00004123"/>
    </source>
</evidence>
<evidence type="ECO:0000313" key="14">
    <source>
        <dbReference type="Proteomes" id="UP001291926"/>
    </source>
</evidence>
<dbReference type="Gene3D" id="3.30.565.10">
    <property type="entry name" value="Histidine kinase-like ATPase, C-terminal domain"/>
    <property type="match status" value="1"/>
</dbReference>
<dbReference type="SUPFAM" id="SSF55874">
    <property type="entry name" value="ATPase domain of HSP90 chaperone/DNA topoisomerase II/histidine kinase"/>
    <property type="match status" value="1"/>
</dbReference>
<evidence type="ECO:0000256" key="7">
    <source>
        <dbReference type="ARBA" id="ARBA00023054"/>
    </source>
</evidence>
<organism evidence="13 14">
    <name type="scientific">Penstemon davidsonii</name>
    <dbReference type="NCBI Taxonomy" id="160366"/>
    <lineage>
        <taxon>Eukaryota</taxon>
        <taxon>Viridiplantae</taxon>
        <taxon>Streptophyta</taxon>
        <taxon>Embryophyta</taxon>
        <taxon>Tracheophyta</taxon>
        <taxon>Spermatophyta</taxon>
        <taxon>Magnoliopsida</taxon>
        <taxon>eudicotyledons</taxon>
        <taxon>Gunneridae</taxon>
        <taxon>Pentapetalae</taxon>
        <taxon>asterids</taxon>
        <taxon>lamiids</taxon>
        <taxon>Lamiales</taxon>
        <taxon>Plantaginaceae</taxon>
        <taxon>Cheloneae</taxon>
        <taxon>Penstemon</taxon>
    </lineage>
</organism>
<dbReference type="PANTHER" id="PTHR23336">
    <property type="entry name" value="ZINC FINGER CW-TYPE COILED-COIL DOMAIN PROTEIN 3"/>
    <property type="match status" value="1"/>
</dbReference>
<feature type="compositionally biased region" description="Polar residues" evidence="11">
    <location>
        <begin position="183"/>
        <end position="197"/>
    </location>
</feature>
<feature type="compositionally biased region" description="Basic and acidic residues" evidence="11">
    <location>
        <begin position="846"/>
        <end position="856"/>
    </location>
</feature>
<comment type="similarity">
    <text evidence="2">Belongs to the MORC ATPase protein family.</text>
</comment>
<feature type="compositionally biased region" description="Basic and acidic residues" evidence="11">
    <location>
        <begin position="166"/>
        <end position="182"/>
    </location>
</feature>
<dbReference type="Proteomes" id="UP001291926">
    <property type="component" value="Unassembled WGS sequence"/>
</dbReference>
<dbReference type="Pfam" id="PF17942">
    <property type="entry name" value="Morc6_S5"/>
    <property type="match status" value="1"/>
</dbReference>
<feature type="domain" description="Morc S5" evidence="12">
    <location>
        <begin position="511"/>
        <end position="646"/>
    </location>
</feature>
<evidence type="ECO:0000256" key="8">
    <source>
        <dbReference type="ARBA" id="ARBA00023158"/>
    </source>
</evidence>
<evidence type="ECO:0000256" key="5">
    <source>
        <dbReference type="ARBA" id="ARBA00022763"/>
    </source>
</evidence>
<evidence type="ECO:0000256" key="3">
    <source>
        <dbReference type="ARBA" id="ARBA00022722"/>
    </source>
</evidence>
<dbReference type="InterPro" id="IPR041006">
    <property type="entry name" value="Morc_S5"/>
</dbReference>
<dbReference type="EMBL" id="JAYDYQ010001088">
    <property type="protein sequence ID" value="KAK4489029.1"/>
    <property type="molecule type" value="Genomic_DNA"/>
</dbReference>
<evidence type="ECO:0000256" key="4">
    <source>
        <dbReference type="ARBA" id="ARBA00022759"/>
    </source>
</evidence>
<evidence type="ECO:0000256" key="6">
    <source>
        <dbReference type="ARBA" id="ARBA00022853"/>
    </source>
</evidence>
<evidence type="ECO:0000256" key="10">
    <source>
        <dbReference type="ARBA" id="ARBA00023242"/>
    </source>
</evidence>
<keyword evidence="9" id="KW-0234">DNA repair</keyword>
<dbReference type="Pfam" id="PF13589">
    <property type="entry name" value="HATPase_c_3"/>
    <property type="match status" value="1"/>
</dbReference>
<evidence type="ECO:0000256" key="9">
    <source>
        <dbReference type="ARBA" id="ARBA00023204"/>
    </source>
</evidence>
<keyword evidence="4" id="KW-0378">Hydrolase</keyword>
<keyword evidence="8" id="KW-0943">RNA-mediated gene silencing</keyword>
<keyword evidence="7" id="KW-0175">Coiled coil</keyword>
<evidence type="ECO:0000256" key="11">
    <source>
        <dbReference type="SAM" id="MobiDB-lite"/>
    </source>
</evidence>
<gene>
    <name evidence="13" type="ORF">RD792_004821</name>
</gene>
<evidence type="ECO:0000259" key="12">
    <source>
        <dbReference type="Pfam" id="PF17942"/>
    </source>
</evidence>
<proteinExistence type="inferred from homology"/>
<keyword evidence="5" id="KW-0227">DNA damage</keyword>
<protein>
    <recommendedName>
        <fullName evidence="12">Morc S5 domain-containing protein</fullName>
    </recommendedName>
</protein>
<keyword evidence="10" id="KW-0539">Nucleus</keyword>
<reference evidence="13 14" key="1">
    <citation type="journal article" date="2023" name="bioRxiv">
        <title>Genome report: Whole genome sequence and annotation of Penstemon davidsonii.</title>
        <authorList>
            <person name="Ostevik K.L."/>
            <person name="Alabady M."/>
            <person name="Zhang M."/>
            <person name="Rausher M.D."/>
        </authorList>
    </citation>
    <scope>NUCLEOTIDE SEQUENCE [LARGE SCALE GENOMIC DNA]</scope>
    <source>
        <strain evidence="13">DNT005</strain>
        <tissue evidence="13">Whole leaf</tissue>
    </source>
</reference>
<dbReference type="InterPro" id="IPR045261">
    <property type="entry name" value="MORC_ATPase"/>
</dbReference>
<evidence type="ECO:0000313" key="13">
    <source>
        <dbReference type="EMBL" id="KAK4489029.1"/>
    </source>
</evidence>
<name>A0ABR0DIY0_9LAMI</name>
<keyword evidence="4" id="KW-0255">Endonuclease</keyword>
<accession>A0ABR0DIY0</accession>
<keyword evidence="6" id="KW-0156">Chromatin regulator</keyword>
<keyword evidence="3" id="KW-0540">Nuclease</keyword>
<comment type="subcellular location">
    <subcellularLocation>
        <location evidence="1">Nucleus</location>
    </subcellularLocation>
</comment>
<evidence type="ECO:0000256" key="2">
    <source>
        <dbReference type="ARBA" id="ARBA00007845"/>
    </source>
</evidence>